<organism evidence="1 2">
    <name type="scientific">Periconia digitata</name>
    <dbReference type="NCBI Taxonomy" id="1303443"/>
    <lineage>
        <taxon>Eukaryota</taxon>
        <taxon>Fungi</taxon>
        <taxon>Dikarya</taxon>
        <taxon>Ascomycota</taxon>
        <taxon>Pezizomycotina</taxon>
        <taxon>Dothideomycetes</taxon>
        <taxon>Pleosporomycetidae</taxon>
        <taxon>Pleosporales</taxon>
        <taxon>Massarineae</taxon>
        <taxon>Periconiaceae</taxon>
        <taxon>Periconia</taxon>
    </lineage>
</organism>
<keyword evidence="2" id="KW-1185">Reference proteome</keyword>
<name>A0A9W4UQ60_9PLEO</name>
<proteinExistence type="predicted"/>
<accession>A0A9W4UQ60</accession>
<evidence type="ECO:0000313" key="2">
    <source>
        <dbReference type="Proteomes" id="UP001152607"/>
    </source>
</evidence>
<sequence>MPRQFPSFETGKHAPLTKKPPLIYVTIRVFCATGRGMMVFSIAAKILCINIFKELTGTQALTTAWDPHVEALLVVSRHFRSSRLHFRHICDYGKCTVYAHAEAEGSAAF</sequence>
<dbReference type="EMBL" id="CAOQHR010000009">
    <property type="protein sequence ID" value="CAI6339434.1"/>
    <property type="molecule type" value="Genomic_DNA"/>
</dbReference>
<gene>
    <name evidence="1" type="ORF">PDIGIT_LOCUS12593</name>
</gene>
<dbReference type="AlphaFoldDB" id="A0A9W4UQ60"/>
<protein>
    <submittedName>
        <fullName evidence="1">Uncharacterized protein</fullName>
    </submittedName>
</protein>
<evidence type="ECO:0000313" key="1">
    <source>
        <dbReference type="EMBL" id="CAI6339434.1"/>
    </source>
</evidence>
<dbReference type="Proteomes" id="UP001152607">
    <property type="component" value="Unassembled WGS sequence"/>
</dbReference>
<reference evidence="1" key="1">
    <citation type="submission" date="2023-01" db="EMBL/GenBank/DDBJ databases">
        <authorList>
            <person name="Van Ghelder C."/>
            <person name="Rancurel C."/>
        </authorList>
    </citation>
    <scope>NUCLEOTIDE SEQUENCE</scope>
    <source>
        <strain evidence="1">CNCM I-4278</strain>
    </source>
</reference>
<comment type="caution">
    <text evidence="1">The sequence shown here is derived from an EMBL/GenBank/DDBJ whole genome shotgun (WGS) entry which is preliminary data.</text>
</comment>